<dbReference type="Proteomes" id="UP001221757">
    <property type="component" value="Unassembled WGS sequence"/>
</dbReference>
<dbReference type="AlphaFoldDB" id="A0AAD7FPH4"/>
<proteinExistence type="predicted"/>
<gene>
    <name evidence="1" type="ORF">B0H17DRAFT_1217541</name>
</gene>
<accession>A0AAD7FPH4</accession>
<dbReference type="EMBL" id="JARKIE010000492">
    <property type="protein sequence ID" value="KAJ7632093.1"/>
    <property type="molecule type" value="Genomic_DNA"/>
</dbReference>
<keyword evidence="2" id="KW-1185">Reference proteome</keyword>
<sequence>MLPLLNVYRTPGTKTSALLIRREYDQFLGHARSRMKASQGARRFFITGQPRIGKWASYLLALGANASVFVISSDETVHYHGPNGAGWAAQIATQNPSEALLTTIGASWVLIDVEYRKYQPYVIWEKANADAWYMKTWTTKETAAVAELCGTDHVSVKARMQFLGPIARDIFPLRVRAFTEQDILEVLSQAVSGNLLEWKVPVETADDLPQILAVHCGIKCEPRINRETGELDRTQFRTSFLSDRLFELVAQSLQTRFEEVEAQMAGLLNVDASRGVVGKLVEGLMHKDLREGMLLPTGLGGHAIAHTLALIGNAEKFILQHVEPDDVALRPLYLRPRNENFAAIDAIVVVTDGLIFFQTSLSASHDRAFMVLLQILVHFPNATGIPVPKNLVYCLVGTDEERVRSLMHQATMTLSGLQALNCATLCENLGVKPATQIAYTRIGALKVDGYTFRIRHGFTKVEVV</sequence>
<name>A0AAD7FPH4_MYCRO</name>
<evidence type="ECO:0000313" key="1">
    <source>
        <dbReference type="EMBL" id="KAJ7632093.1"/>
    </source>
</evidence>
<organism evidence="1 2">
    <name type="scientific">Mycena rosella</name>
    <name type="common">Pink bonnet</name>
    <name type="synonym">Agaricus rosellus</name>
    <dbReference type="NCBI Taxonomy" id="1033263"/>
    <lineage>
        <taxon>Eukaryota</taxon>
        <taxon>Fungi</taxon>
        <taxon>Dikarya</taxon>
        <taxon>Basidiomycota</taxon>
        <taxon>Agaricomycotina</taxon>
        <taxon>Agaricomycetes</taxon>
        <taxon>Agaricomycetidae</taxon>
        <taxon>Agaricales</taxon>
        <taxon>Marasmiineae</taxon>
        <taxon>Mycenaceae</taxon>
        <taxon>Mycena</taxon>
    </lineage>
</organism>
<comment type="caution">
    <text evidence="1">The sequence shown here is derived from an EMBL/GenBank/DDBJ whole genome shotgun (WGS) entry which is preliminary data.</text>
</comment>
<evidence type="ECO:0000313" key="2">
    <source>
        <dbReference type="Proteomes" id="UP001221757"/>
    </source>
</evidence>
<protein>
    <submittedName>
        <fullName evidence="1">Uncharacterized protein</fullName>
    </submittedName>
</protein>
<reference evidence="1" key="1">
    <citation type="submission" date="2023-03" db="EMBL/GenBank/DDBJ databases">
        <title>Massive genome expansion in bonnet fungi (Mycena s.s.) driven by repeated elements and novel gene families across ecological guilds.</title>
        <authorList>
            <consortium name="Lawrence Berkeley National Laboratory"/>
            <person name="Harder C.B."/>
            <person name="Miyauchi S."/>
            <person name="Viragh M."/>
            <person name="Kuo A."/>
            <person name="Thoen E."/>
            <person name="Andreopoulos B."/>
            <person name="Lu D."/>
            <person name="Skrede I."/>
            <person name="Drula E."/>
            <person name="Henrissat B."/>
            <person name="Morin E."/>
            <person name="Kohler A."/>
            <person name="Barry K."/>
            <person name="LaButti K."/>
            <person name="Morin E."/>
            <person name="Salamov A."/>
            <person name="Lipzen A."/>
            <person name="Mereny Z."/>
            <person name="Hegedus B."/>
            <person name="Baldrian P."/>
            <person name="Stursova M."/>
            <person name="Weitz H."/>
            <person name="Taylor A."/>
            <person name="Grigoriev I.V."/>
            <person name="Nagy L.G."/>
            <person name="Martin F."/>
            <person name="Kauserud H."/>
        </authorList>
    </citation>
    <scope>NUCLEOTIDE SEQUENCE</scope>
    <source>
        <strain evidence="1">CBHHK067</strain>
    </source>
</reference>